<reference evidence="2" key="1">
    <citation type="journal article" date="2022" name="Int. J. Mol. Sci.">
        <title>Draft Genome of Tanacetum Coccineum: Genomic Comparison of Closely Related Tanacetum-Family Plants.</title>
        <authorList>
            <person name="Yamashiro T."/>
            <person name="Shiraishi A."/>
            <person name="Nakayama K."/>
            <person name="Satake H."/>
        </authorList>
    </citation>
    <scope>NUCLEOTIDE SEQUENCE</scope>
</reference>
<evidence type="ECO:0000313" key="3">
    <source>
        <dbReference type="Proteomes" id="UP001151760"/>
    </source>
</evidence>
<accession>A0ABQ5B4I1</accession>
<dbReference type="Proteomes" id="UP001151760">
    <property type="component" value="Unassembled WGS sequence"/>
</dbReference>
<evidence type="ECO:0000313" key="2">
    <source>
        <dbReference type="EMBL" id="GJT08577.1"/>
    </source>
</evidence>
<reference evidence="2" key="2">
    <citation type="submission" date="2022-01" db="EMBL/GenBank/DDBJ databases">
        <authorList>
            <person name="Yamashiro T."/>
            <person name="Shiraishi A."/>
            <person name="Satake H."/>
            <person name="Nakayama K."/>
        </authorList>
    </citation>
    <scope>NUCLEOTIDE SEQUENCE</scope>
</reference>
<dbReference type="EMBL" id="BQNB010012841">
    <property type="protein sequence ID" value="GJT08577.1"/>
    <property type="molecule type" value="Genomic_DNA"/>
</dbReference>
<dbReference type="CDD" id="cd09272">
    <property type="entry name" value="RNase_HI_RT_Ty1"/>
    <property type="match status" value="1"/>
</dbReference>
<gene>
    <name evidence="2" type="ORF">Tco_0843039</name>
</gene>
<organism evidence="2 3">
    <name type="scientific">Tanacetum coccineum</name>
    <dbReference type="NCBI Taxonomy" id="301880"/>
    <lineage>
        <taxon>Eukaryota</taxon>
        <taxon>Viridiplantae</taxon>
        <taxon>Streptophyta</taxon>
        <taxon>Embryophyta</taxon>
        <taxon>Tracheophyta</taxon>
        <taxon>Spermatophyta</taxon>
        <taxon>Magnoliopsida</taxon>
        <taxon>eudicotyledons</taxon>
        <taxon>Gunneridae</taxon>
        <taxon>Pentapetalae</taxon>
        <taxon>asterids</taxon>
        <taxon>campanulids</taxon>
        <taxon>Asterales</taxon>
        <taxon>Asteraceae</taxon>
        <taxon>Asteroideae</taxon>
        <taxon>Anthemideae</taxon>
        <taxon>Anthemidinae</taxon>
        <taxon>Tanacetum</taxon>
    </lineage>
</organism>
<feature type="domain" description="Reverse transcriptase Ty1/copia-type" evidence="1">
    <location>
        <begin position="64"/>
        <end position="194"/>
    </location>
</feature>
<proteinExistence type="predicted"/>
<dbReference type="InterPro" id="IPR043502">
    <property type="entry name" value="DNA/RNA_pol_sf"/>
</dbReference>
<dbReference type="InterPro" id="IPR013103">
    <property type="entry name" value="RVT_2"/>
</dbReference>
<sequence>MVELLGFFMKNTNIDGNVHTFKARLVGKGYTQTYDVHYGETFFPVADIKAIRILLAITTFYDYEICKVCKLQQSIYGLKQASRSWNNRFDEEIKRVGFTQNPNQPCVYVKASGSNVAFLVLHVDDILIMGNNFTMLQDVKSWLCKCFSMKDVGEANYILGIKITRDRSKQVIALSQSVYFDKILKKFRMEDSKCGSVLMQEKPNLSKAQGAKTPSEVNRMQRVPYASAIGSIMYATGKSGKQITIAMSSTEAEYVAVVEASMEAVWMRKFIDGLGNVVPTNKRPMKMLCDNTVVIAIANDLRIMKGAIHYQRKYHYIREVIQNGEIVLDKVHTDDNVIMEVDIDNMTLNEYLMCDAKHRNLNYSCGVDINTLTIEEYMDLRLYVALKRRYIYKRIKDKKMSWILSMS</sequence>
<dbReference type="Pfam" id="PF07727">
    <property type="entry name" value="RVT_2"/>
    <property type="match status" value="1"/>
</dbReference>
<name>A0ABQ5B4I1_9ASTR</name>
<evidence type="ECO:0000259" key="1">
    <source>
        <dbReference type="Pfam" id="PF07727"/>
    </source>
</evidence>
<dbReference type="SUPFAM" id="SSF56672">
    <property type="entry name" value="DNA/RNA polymerases"/>
    <property type="match status" value="1"/>
</dbReference>
<keyword evidence="3" id="KW-1185">Reference proteome</keyword>
<protein>
    <submittedName>
        <fullName evidence="2">Retrotransposon protein, putative, ty1-copia subclass</fullName>
    </submittedName>
</protein>
<comment type="caution">
    <text evidence="2">The sequence shown here is derived from an EMBL/GenBank/DDBJ whole genome shotgun (WGS) entry which is preliminary data.</text>
</comment>